<dbReference type="InterPro" id="IPR009959">
    <property type="entry name" value="Cyclase_SnoaL-like"/>
</dbReference>
<accession>A0A6J5F6M2</accession>
<dbReference type="SUPFAM" id="SSF54427">
    <property type="entry name" value="NTF2-like"/>
    <property type="match status" value="1"/>
</dbReference>
<proteinExistence type="predicted"/>
<protein>
    <recommendedName>
        <fullName evidence="3">SnoaL-like domain-containing protein</fullName>
    </recommendedName>
</protein>
<reference evidence="1 2" key="1">
    <citation type="submission" date="2020-04" db="EMBL/GenBank/DDBJ databases">
        <authorList>
            <person name="De Canck E."/>
        </authorList>
    </citation>
    <scope>NUCLEOTIDE SEQUENCE [LARGE SCALE GENOMIC DNA]</scope>
    <source>
        <strain evidence="1 2">LMG 29542</strain>
    </source>
</reference>
<keyword evidence="2" id="KW-1185">Reference proteome</keyword>
<dbReference type="GO" id="GO:0030638">
    <property type="term" value="P:polyketide metabolic process"/>
    <property type="evidence" value="ECO:0007669"/>
    <property type="project" value="InterPro"/>
</dbReference>
<dbReference type="Proteomes" id="UP000494363">
    <property type="component" value="Unassembled WGS sequence"/>
</dbReference>
<evidence type="ECO:0000313" key="2">
    <source>
        <dbReference type="Proteomes" id="UP000494363"/>
    </source>
</evidence>
<organism evidence="1 2">
    <name type="scientific">Paraburkholderia humisilvae</name>
    <dbReference type="NCBI Taxonomy" id="627669"/>
    <lineage>
        <taxon>Bacteria</taxon>
        <taxon>Pseudomonadati</taxon>
        <taxon>Pseudomonadota</taxon>
        <taxon>Betaproteobacteria</taxon>
        <taxon>Burkholderiales</taxon>
        <taxon>Burkholderiaceae</taxon>
        <taxon>Paraburkholderia</taxon>
    </lineage>
</organism>
<dbReference type="AlphaFoldDB" id="A0A6J5F6M2"/>
<dbReference type="Pfam" id="PF07366">
    <property type="entry name" value="SnoaL"/>
    <property type="match status" value="1"/>
</dbReference>
<evidence type="ECO:0008006" key="3">
    <source>
        <dbReference type="Google" id="ProtNLM"/>
    </source>
</evidence>
<dbReference type="RefSeq" id="WP_343053059.1">
    <property type="nucleotide sequence ID" value="NZ_CADIKH010000074.1"/>
</dbReference>
<sequence length="96" mass="10973">MQYNDKPLRLAGYLSMLKAYCDEIPDLYFEVNTLIASPPFVASRVVFNCAPNDVFLGLPVRGKRISFSENAFYLFNGEKIQQIWSVMDKMAIEAQL</sequence>
<name>A0A6J5F6M2_9BURK</name>
<dbReference type="EMBL" id="CADIKH010000074">
    <property type="protein sequence ID" value="CAB3773411.1"/>
    <property type="molecule type" value="Genomic_DNA"/>
</dbReference>
<evidence type="ECO:0000313" key="1">
    <source>
        <dbReference type="EMBL" id="CAB3773411.1"/>
    </source>
</evidence>
<dbReference type="Gene3D" id="3.10.450.50">
    <property type="match status" value="1"/>
</dbReference>
<dbReference type="InterPro" id="IPR032710">
    <property type="entry name" value="NTF2-like_dom_sf"/>
</dbReference>
<gene>
    <name evidence="1" type="ORF">LMG29542_07233</name>
</gene>